<organism evidence="1 2">
    <name type="scientific">Hyalomma asiaticum</name>
    <name type="common">Tick</name>
    <dbReference type="NCBI Taxonomy" id="266040"/>
    <lineage>
        <taxon>Eukaryota</taxon>
        <taxon>Metazoa</taxon>
        <taxon>Ecdysozoa</taxon>
        <taxon>Arthropoda</taxon>
        <taxon>Chelicerata</taxon>
        <taxon>Arachnida</taxon>
        <taxon>Acari</taxon>
        <taxon>Parasitiformes</taxon>
        <taxon>Ixodida</taxon>
        <taxon>Ixodoidea</taxon>
        <taxon>Ixodidae</taxon>
        <taxon>Hyalomminae</taxon>
        <taxon>Hyalomma</taxon>
    </lineage>
</organism>
<protein>
    <submittedName>
        <fullName evidence="1">Uncharacterized protein</fullName>
    </submittedName>
</protein>
<keyword evidence="2" id="KW-1185">Reference proteome</keyword>
<proteinExistence type="predicted"/>
<evidence type="ECO:0000313" key="2">
    <source>
        <dbReference type="Proteomes" id="UP000821845"/>
    </source>
</evidence>
<dbReference type="EMBL" id="CM023491">
    <property type="protein sequence ID" value="KAH6941218.1"/>
    <property type="molecule type" value="Genomic_DNA"/>
</dbReference>
<reference evidence="1" key="1">
    <citation type="submission" date="2020-05" db="EMBL/GenBank/DDBJ databases">
        <title>Large-scale comparative analyses of tick genomes elucidate their genetic diversity and vector capacities.</title>
        <authorList>
            <person name="Jia N."/>
            <person name="Wang J."/>
            <person name="Shi W."/>
            <person name="Du L."/>
            <person name="Sun Y."/>
            <person name="Zhan W."/>
            <person name="Jiang J."/>
            <person name="Wang Q."/>
            <person name="Zhang B."/>
            <person name="Ji P."/>
            <person name="Sakyi L.B."/>
            <person name="Cui X."/>
            <person name="Yuan T."/>
            <person name="Jiang B."/>
            <person name="Yang W."/>
            <person name="Lam T.T.-Y."/>
            <person name="Chang Q."/>
            <person name="Ding S."/>
            <person name="Wang X."/>
            <person name="Zhu J."/>
            <person name="Ruan X."/>
            <person name="Zhao L."/>
            <person name="Wei J."/>
            <person name="Que T."/>
            <person name="Du C."/>
            <person name="Cheng J."/>
            <person name="Dai P."/>
            <person name="Han X."/>
            <person name="Huang E."/>
            <person name="Gao Y."/>
            <person name="Liu J."/>
            <person name="Shao H."/>
            <person name="Ye R."/>
            <person name="Li L."/>
            <person name="Wei W."/>
            <person name="Wang X."/>
            <person name="Wang C."/>
            <person name="Yang T."/>
            <person name="Huo Q."/>
            <person name="Li W."/>
            <person name="Guo W."/>
            <person name="Chen H."/>
            <person name="Zhou L."/>
            <person name="Ni X."/>
            <person name="Tian J."/>
            <person name="Zhou Y."/>
            <person name="Sheng Y."/>
            <person name="Liu T."/>
            <person name="Pan Y."/>
            <person name="Xia L."/>
            <person name="Li J."/>
            <person name="Zhao F."/>
            <person name="Cao W."/>
        </authorList>
    </citation>
    <scope>NUCLEOTIDE SEQUENCE</scope>
    <source>
        <strain evidence="1">Hyas-2018</strain>
    </source>
</reference>
<evidence type="ECO:0000313" key="1">
    <source>
        <dbReference type="EMBL" id="KAH6941218.1"/>
    </source>
</evidence>
<gene>
    <name evidence="1" type="ORF">HPB50_015108</name>
</gene>
<name>A0ACB7T278_HYAAI</name>
<comment type="caution">
    <text evidence="1">The sequence shown here is derived from an EMBL/GenBank/DDBJ whole genome shotgun (WGS) entry which is preliminary data.</text>
</comment>
<dbReference type="Proteomes" id="UP000821845">
    <property type="component" value="Chromosome 11"/>
</dbReference>
<sequence>MPHTVVTVAACPVTTVTVTPTVVVTTNSNATAHAGGKCTAPMNSQNQQLYEQLQAQITYLNSLKKPTMQQKLLLKQMISIEDKLRESTKPLTSDQSQKLAVATAVPTSYAHCLQRHEVKPTVISVSHIYTQARLITQTPPT</sequence>
<accession>A0ACB7T278</accession>